<sequence>MYNISFKPSLGEAVEIVSSPLSADNQPTTILFTAQLSQSNYEKLVRDNGHVQLWSDIPHGRANNGAWGKMDFEDARPTYPSSLKRVTLEANAQPEKDVMLSITVPLPPPTDSGKRRFSFTYRITYPAGGITWLGQFGKNGTVTLSKPQPNTSQALTLLYGWSVDKTQPSRVFEVKEVNGMVEVAILGKRSDFEAYALGENALLSDLTNARALFLVPTPLKHTHKVLPTYAIFTSPGLSTSISNDGVVTLSGAGTAYFQSSDSFRELRPFVEQVLLHSQLTNWKILASGAKSKCVALASTASSTYMDVLVIPLRTSRQGVSPTFRLGYARLVEIFGRMDAFRLKSAENAVMHLFSRQSDEVDANEQDIVLELCAHGGHFSLEPYAFTPKLDELKLENVEEAVAEENVPSPAPDVHSSIPILPEQTEPATASINTYSAPEQDTLSSIVPPNKEAPPTPPLTPKLAPLEHTTSSASIATLVASVSSLPGADDISSDKAGVAPMASADPNRLIDADENPDHSYALEKIPYTPRHNAVSIFQAVFASIRTFLRVFFRIFLCPIIPFTSGRIRRLPPAPASVDEAHTSRATEKNALSTEVSLDYDEGDNLAQPPFEEGVTHAVSVEK</sequence>
<protein>
    <submittedName>
        <fullName evidence="2">Uncharacterized protein</fullName>
    </submittedName>
</protein>
<organism evidence="2 3">
    <name type="scientific">Agrocybe pediades</name>
    <dbReference type="NCBI Taxonomy" id="84607"/>
    <lineage>
        <taxon>Eukaryota</taxon>
        <taxon>Fungi</taxon>
        <taxon>Dikarya</taxon>
        <taxon>Basidiomycota</taxon>
        <taxon>Agaricomycotina</taxon>
        <taxon>Agaricomycetes</taxon>
        <taxon>Agaricomycetidae</taxon>
        <taxon>Agaricales</taxon>
        <taxon>Agaricineae</taxon>
        <taxon>Strophariaceae</taxon>
        <taxon>Agrocybe</taxon>
    </lineage>
</organism>
<dbReference type="Proteomes" id="UP000521872">
    <property type="component" value="Unassembled WGS sequence"/>
</dbReference>
<accession>A0A8H4R422</accession>
<keyword evidence="3" id="KW-1185">Reference proteome</keyword>
<feature type="compositionally biased region" description="Basic and acidic residues" evidence="1">
    <location>
        <begin position="577"/>
        <end position="586"/>
    </location>
</feature>
<proteinExistence type="predicted"/>
<dbReference type="EMBL" id="JAACJL010000001">
    <property type="protein sequence ID" value="KAF4622892.1"/>
    <property type="molecule type" value="Genomic_DNA"/>
</dbReference>
<reference evidence="2 3" key="1">
    <citation type="submission" date="2019-12" db="EMBL/GenBank/DDBJ databases">
        <authorList>
            <person name="Floudas D."/>
            <person name="Bentzer J."/>
            <person name="Ahren D."/>
            <person name="Johansson T."/>
            <person name="Persson P."/>
            <person name="Tunlid A."/>
        </authorList>
    </citation>
    <scope>NUCLEOTIDE SEQUENCE [LARGE SCALE GENOMIC DNA]</scope>
    <source>
        <strain evidence="2 3">CBS 102.39</strain>
    </source>
</reference>
<dbReference type="AlphaFoldDB" id="A0A8H4R422"/>
<evidence type="ECO:0000256" key="1">
    <source>
        <dbReference type="SAM" id="MobiDB-lite"/>
    </source>
</evidence>
<evidence type="ECO:0000313" key="3">
    <source>
        <dbReference type="Proteomes" id="UP000521872"/>
    </source>
</evidence>
<comment type="caution">
    <text evidence="2">The sequence shown here is derived from an EMBL/GenBank/DDBJ whole genome shotgun (WGS) entry which is preliminary data.</text>
</comment>
<feature type="compositionally biased region" description="Polar residues" evidence="1">
    <location>
        <begin position="436"/>
        <end position="446"/>
    </location>
</feature>
<feature type="compositionally biased region" description="Pro residues" evidence="1">
    <location>
        <begin position="450"/>
        <end position="459"/>
    </location>
</feature>
<evidence type="ECO:0000313" key="2">
    <source>
        <dbReference type="EMBL" id="KAF4622892.1"/>
    </source>
</evidence>
<gene>
    <name evidence="2" type="ORF">D9613_001651</name>
</gene>
<feature type="region of interest" description="Disordered" evidence="1">
    <location>
        <begin position="570"/>
        <end position="621"/>
    </location>
</feature>
<name>A0A8H4R422_9AGAR</name>
<feature type="region of interest" description="Disordered" evidence="1">
    <location>
        <begin position="436"/>
        <end position="460"/>
    </location>
</feature>